<dbReference type="GO" id="GO:0090374">
    <property type="term" value="P:oligopeptide export from mitochondrion"/>
    <property type="evidence" value="ECO:0007669"/>
    <property type="project" value="TreeGrafter"/>
</dbReference>
<evidence type="ECO:0000256" key="4">
    <source>
        <dbReference type="ARBA" id="ARBA00022840"/>
    </source>
</evidence>
<proteinExistence type="predicted"/>
<evidence type="ECO:0000313" key="11">
    <source>
        <dbReference type="Proteomes" id="UP000486602"/>
    </source>
</evidence>
<evidence type="ECO:0000256" key="5">
    <source>
        <dbReference type="ARBA" id="ARBA00022989"/>
    </source>
</evidence>
<evidence type="ECO:0000256" key="2">
    <source>
        <dbReference type="ARBA" id="ARBA00022692"/>
    </source>
</evidence>
<dbReference type="Gene3D" id="1.20.1560.10">
    <property type="entry name" value="ABC transporter type 1, transmembrane domain"/>
    <property type="match status" value="1"/>
</dbReference>
<dbReference type="PANTHER" id="PTHR43394">
    <property type="entry name" value="ATP-DEPENDENT PERMEASE MDL1, MITOCHONDRIAL"/>
    <property type="match status" value="1"/>
</dbReference>
<dbReference type="Gene3D" id="3.40.50.300">
    <property type="entry name" value="P-loop containing nucleotide triphosphate hydrolases"/>
    <property type="match status" value="1"/>
</dbReference>
<reference evidence="10 11" key="1">
    <citation type="submission" date="2020-02" db="EMBL/GenBank/DDBJ databases">
        <title>Out from the shadows clarifying the taxonomy of the family Cryomorphaceae and related taxa by utilizing the GTDB taxonomic framework.</title>
        <authorList>
            <person name="Bowman J.P."/>
        </authorList>
    </citation>
    <scope>NUCLEOTIDE SEQUENCE [LARGE SCALE GENOMIC DNA]</scope>
    <source>
        <strain evidence="10 11">QSSC 1-22</strain>
    </source>
</reference>
<dbReference type="InterPro" id="IPR011527">
    <property type="entry name" value="ABC1_TM_dom"/>
</dbReference>
<evidence type="ECO:0000256" key="1">
    <source>
        <dbReference type="ARBA" id="ARBA00004651"/>
    </source>
</evidence>
<protein>
    <submittedName>
        <fullName evidence="10">ATP-binding cassette domain-containing protein</fullName>
    </submittedName>
</protein>
<feature type="transmembrane region" description="Helical" evidence="7">
    <location>
        <begin position="81"/>
        <end position="102"/>
    </location>
</feature>
<dbReference type="InterPro" id="IPR039421">
    <property type="entry name" value="Type_1_exporter"/>
</dbReference>
<keyword evidence="2 7" id="KW-0812">Transmembrane</keyword>
<dbReference type="InterPro" id="IPR003593">
    <property type="entry name" value="AAA+_ATPase"/>
</dbReference>
<dbReference type="Pfam" id="PF00664">
    <property type="entry name" value="ABC_membrane"/>
    <property type="match status" value="1"/>
</dbReference>
<feature type="transmembrane region" description="Helical" evidence="7">
    <location>
        <begin position="264"/>
        <end position="285"/>
    </location>
</feature>
<accession>A0A7K3WM57</accession>
<feature type="transmembrane region" description="Helical" evidence="7">
    <location>
        <begin position="160"/>
        <end position="177"/>
    </location>
</feature>
<dbReference type="SUPFAM" id="SSF52540">
    <property type="entry name" value="P-loop containing nucleoside triphosphate hydrolases"/>
    <property type="match status" value="1"/>
</dbReference>
<comment type="caution">
    <text evidence="10">The sequence shown here is derived from an EMBL/GenBank/DDBJ whole genome shotgun (WGS) entry which is preliminary data.</text>
</comment>
<dbReference type="CDD" id="cd03249">
    <property type="entry name" value="ABC_MTABC3_MDL1_MDL2"/>
    <property type="match status" value="1"/>
</dbReference>
<dbReference type="Pfam" id="PF00005">
    <property type="entry name" value="ABC_tran"/>
    <property type="match status" value="1"/>
</dbReference>
<evidence type="ECO:0000313" key="10">
    <source>
        <dbReference type="EMBL" id="NEN22730.1"/>
    </source>
</evidence>
<evidence type="ECO:0000259" key="8">
    <source>
        <dbReference type="PROSITE" id="PS50893"/>
    </source>
</evidence>
<dbReference type="AlphaFoldDB" id="A0A7K3WM57"/>
<gene>
    <name evidence="10" type="ORF">G3O08_04320</name>
</gene>
<dbReference type="PROSITE" id="PS50893">
    <property type="entry name" value="ABC_TRANSPORTER_2"/>
    <property type="match status" value="1"/>
</dbReference>
<evidence type="ECO:0000256" key="3">
    <source>
        <dbReference type="ARBA" id="ARBA00022741"/>
    </source>
</evidence>
<organism evidence="10 11">
    <name type="scientific">Cryomorpha ignava</name>
    <dbReference type="NCBI Taxonomy" id="101383"/>
    <lineage>
        <taxon>Bacteria</taxon>
        <taxon>Pseudomonadati</taxon>
        <taxon>Bacteroidota</taxon>
        <taxon>Flavobacteriia</taxon>
        <taxon>Flavobacteriales</taxon>
        <taxon>Cryomorphaceae</taxon>
        <taxon>Cryomorpha</taxon>
    </lineage>
</organism>
<feature type="transmembrane region" description="Helical" evidence="7">
    <location>
        <begin position="183"/>
        <end position="203"/>
    </location>
</feature>
<dbReference type="GO" id="GO:0005524">
    <property type="term" value="F:ATP binding"/>
    <property type="evidence" value="ECO:0007669"/>
    <property type="project" value="UniProtKB-KW"/>
</dbReference>
<dbReference type="PROSITE" id="PS00211">
    <property type="entry name" value="ABC_TRANSPORTER_1"/>
    <property type="match status" value="1"/>
</dbReference>
<dbReference type="FunFam" id="3.40.50.300:FF:000218">
    <property type="entry name" value="Multidrug ABC transporter ATP-binding protein"/>
    <property type="match status" value="1"/>
</dbReference>
<dbReference type="SUPFAM" id="SSF90123">
    <property type="entry name" value="ABC transporter transmembrane region"/>
    <property type="match status" value="1"/>
</dbReference>
<evidence type="ECO:0000256" key="7">
    <source>
        <dbReference type="SAM" id="Phobius"/>
    </source>
</evidence>
<dbReference type="PROSITE" id="PS50929">
    <property type="entry name" value="ABC_TM1F"/>
    <property type="match status" value="1"/>
</dbReference>
<dbReference type="CDD" id="cd18576">
    <property type="entry name" value="ABC_6TM_bac_exporter_ABCB8_10_like"/>
    <property type="match status" value="1"/>
</dbReference>
<evidence type="ECO:0000256" key="6">
    <source>
        <dbReference type="ARBA" id="ARBA00023136"/>
    </source>
</evidence>
<feature type="domain" description="ABC transporter" evidence="8">
    <location>
        <begin position="358"/>
        <end position="594"/>
    </location>
</feature>
<dbReference type="EMBL" id="JAAGVY010000005">
    <property type="protein sequence ID" value="NEN22730.1"/>
    <property type="molecule type" value="Genomic_DNA"/>
</dbReference>
<dbReference type="InterPro" id="IPR003439">
    <property type="entry name" value="ABC_transporter-like_ATP-bd"/>
</dbReference>
<dbReference type="PANTHER" id="PTHR43394:SF1">
    <property type="entry name" value="ATP-BINDING CASSETTE SUB-FAMILY B MEMBER 10, MITOCHONDRIAL"/>
    <property type="match status" value="1"/>
</dbReference>
<dbReference type="GO" id="GO:0005886">
    <property type="term" value="C:plasma membrane"/>
    <property type="evidence" value="ECO:0007669"/>
    <property type="project" value="UniProtKB-SubCell"/>
</dbReference>
<keyword evidence="5 7" id="KW-1133">Transmembrane helix</keyword>
<feature type="transmembrane region" description="Helical" evidence="7">
    <location>
        <begin position="31"/>
        <end position="54"/>
    </location>
</feature>
<sequence length="600" mass="66488">MAKEKENDSAKKKPSLKEATRVFKYIKPYSGIFTVGFIFLILSSLTALLFPYFLGQLIGQDTATPTETAESLLKFDSLDTIIIALMIVFTSQAIFSFFRILLFTRVTEYTLRDIRKDAFSKLLMAPLTFYNNNKVGELTSRIATDINQLQTTFTTTIAEFVRQIITIIVGIAALIWLSPKLALIMLSVIPVVAILAVFFGRFIRKISKRTQDAAARSNGILEEALQGIQNVKAFTNEFFELARYKVVVDEIKSLAIKGAVWRGLFVSFIILCMFGSIVFVIWQGVLLTQDGGLPQSSFIAFIMYTIFLGASIGSLPDLYANIQKAIGATENLMEIIEQDDEGTKEALSHSKKHFRGDIAFKNVAFTYETRSDVPVLKDISFNINSGEQLAIVGPSGAGKSTITSLLLRFYNPVSGEILIDGKDAASYDLTEYRSQFALVPQEVLLFNGTIKENIAYGRPGASDDEIIEAAKKANAFVFITSFPEEFETLVGERGVQLSGGQRQRIAIARAVLRDPAILILDEATSSLDSESEQLVQQALEDLMKGRTSVVIAHRFSTIRNADKIVVLEDGKIIESGNHEELLALDAGLYRKLQRMQSVEA</sequence>
<dbReference type="InterPro" id="IPR017871">
    <property type="entry name" value="ABC_transporter-like_CS"/>
</dbReference>
<keyword evidence="11" id="KW-1185">Reference proteome</keyword>
<dbReference type="InterPro" id="IPR027417">
    <property type="entry name" value="P-loop_NTPase"/>
</dbReference>
<dbReference type="SMART" id="SM00382">
    <property type="entry name" value="AAA"/>
    <property type="match status" value="1"/>
</dbReference>
<dbReference type="GO" id="GO:0015421">
    <property type="term" value="F:ABC-type oligopeptide transporter activity"/>
    <property type="evidence" value="ECO:0007669"/>
    <property type="project" value="TreeGrafter"/>
</dbReference>
<dbReference type="InterPro" id="IPR036640">
    <property type="entry name" value="ABC1_TM_sf"/>
</dbReference>
<evidence type="ECO:0000259" key="9">
    <source>
        <dbReference type="PROSITE" id="PS50929"/>
    </source>
</evidence>
<keyword evidence="3" id="KW-0547">Nucleotide-binding</keyword>
<keyword evidence="6 7" id="KW-0472">Membrane</keyword>
<comment type="subcellular location">
    <subcellularLocation>
        <location evidence="1">Cell membrane</location>
        <topology evidence="1">Multi-pass membrane protein</topology>
    </subcellularLocation>
</comment>
<dbReference type="Proteomes" id="UP000486602">
    <property type="component" value="Unassembled WGS sequence"/>
</dbReference>
<keyword evidence="4 10" id="KW-0067">ATP-binding</keyword>
<feature type="transmembrane region" description="Helical" evidence="7">
    <location>
        <begin position="297"/>
        <end position="315"/>
    </location>
</feature>
<dbReference type="GO" id="GO:0016887">
    <property type="term" value="F:ATP hydrolysis activity"/>
    <property type="evidence" value="ECO:0007669"/>
    <property type="project" value="InterPro"/>
</dbReference>
<feature type="domain" description="ABC transmembrane type-1" evidence="9">
    <location>
        <begin position="35"/>
        <end position="324"/>
    </location>
</feature>
<dbReference type="RefSeq" id="WP_163283458.1">
    <property type="nucleotide sequence ID" value="NZ_JAAGVY010000005.1"/>
</dbReference>
<name>A0A7K3WM57_9FLAO</name>